<dbReference type="Proteomes" id="UP001596250">
    <property type="component" value="Unassembled WGS sequence"/>
</dbReference>
<gene>
    <name evidence="1" type="ORF">ACFPXP_05445</name>
</gene>
<evidence type="ECO:0000313" key="2">
    <source>
        <dbReference type="Proteomes" id="UP001596250"/>
    </source>
</evidence>
<accession>A0ABW1ILD8</accession>
<evidence type="ECO:0000313" key="1">
    <source>
        <dbReference type="EMBL" id="MFC5985874.1"/>
    </source>
</evidence>
<organism evidence="1 2">
    <name type="scientific">Marinicrinis lubricantis</name>
    <dbReference type="NCBI Taxonomy" id="2086470"/>
    <lineage>
        <taxon>Bacteria</taxon>
        <taxon>Bacillati</taxon>
        <taxon>Bacillota</taxon>
        <taxon>Bacilli</taxon>
        <taxon>Bacillales</taxon>
        <taxon>Paenibacillaceae</taxon>
    </lineage>
</organism>
<keyword evidence="2" id="KW-1185">Reference proteome</keyword>
<protein>
    <submittedName>
        <fullName evidence="1">Uncharacterized protein</fullName>
    </submittedName>
</protein>
<reference evidence="2" key="1">
    <citation type="journal article" date="2019" name="Int. J. Syst. Evol. Microbiol.">
        <title>The Global Catalogue of Microorganisms (GCM) 10K type strain sequencing project: providing services to taxonomists for standard genome sequencing and annotation.</title>
        <authorList>
            <consortium name="The Broad Institute Genomics Platform"/>
            <consortium name="The Broad Institute Genome Sequencing Center for Infectious Disease"/>
            <person name="Wu L."/>
            <person name="Ma J."/>
        </authorList>
    </citation>
    <scope>NUCLEOTIDE SEQUENCE [LARGE SCALE GENOMIC DNA]</scope>
    <source>
        <strain evidence="2">CCM 8749</strain>
    </source>
</reference>
<dbReference type="RefSeq" id="WP_379893132.1">
    <property type="nucleotide sequence ID" value="NZ_JBHSQV010000032.1"/>
</dbReference>
<feature type="non-terminal residue" evidence="1">
    <location>
        <position position="1"/>
    </location>
</feature>
<sequence>NLKIRASARVFFYVVARPVLHRLESIRFLPIEVTPTEDIREMEEETDADLVVKRRNRCRPRSKAKKGMLGAEGRHQANLRTVQYIEFLFCCSSDLSKF</sequence>
<comment type="caution">
    <text evidence="1">The sequence shown here is derived from an EMBL/GenBank/DDBJ whole genome shotgun (WGS) entry which is preliminary data.</text>
</comment>
<dbReference type="EMBL" id="JBHSQV010000032">
    <property type="protein sequence ID" value="MFC5985874.1"/>
    <property type="molecule type" value="Genomic_DNA"/>
</dbReference>
<proteinExistence type="predicted"/>
<name>A0ABW1ILD8_9BACL</name>